<comment type="subcellular location">
    <subcellularLocation>
        <location evidence="1 14">Cell outer membrane</location>
        <topology evidence="1 14">Multi-pass membrane protein</topology>
    </subcellularLocation>
</comment>
<dbReference type="Proteomes" id="UP000177515">
    <property type="component" value="Chromosome 2"/>
</dbReference>
<dbReference type="PROSITE" id="PS52016">
    <property type="entry name" value="TONB_DEPENDENT_REC_3"/>
    <property type="match status" value="1"/>
</dbReference>
<keyword evidence="4 14" id="KW-1134">Transmembrane beta strand</keyword>
<keyword evidence="11 14" id="KW-0472">Membrane</keyword>
<keyword evidence="7 16" id="KW-0732">Signal</keyword>
<evidence type="ECO:0000256" key="2">
    <source>
        <dbReference type="ARBA" id="ARBA00009810"/>
    </source>
</evidence>
<evidence type="ECO:0000259" key="17">
    <source>
        <dbReference type="SMART" id="SM00965"/>
    </source>
</evidence>
<evidence type="ECO:0000256" key="11">
    <source>
        <dbReference type="ARBA" id="ARBA00023136"/>
    </source>
</evidence>
<proteinExistence type="inferred from homology"/>
<keyword evidence="9" id="KW-0406">Ion transport</keyword>
<evidence type="ECO:0000256" key="5">
    <source>
        <dbReference type="ARBA" id="ARBA00022496"/>
    </source>
</evidence>
<dbReference type="RefSeq" id="WP_071071775.1">
    <property type="nucleotide sequence ID" value="NZ_CP017755.1"/>
</dbReference>
<dbReference type="NCBIfam" id="TIGR01783">
    <property type="entry name" value="TonB-siderophor"/>
    <property type="match status" value="1"/>
</dbReference>
<dbReference type="InterPro" id="IPR012910">
    <property type="entry name" value="Plug_dom"/>
</dbReference>
<evidence type="ECO:0000256" key="3">
    <source>
        <dbReference type="ARBA" id="ARBA00022448"/>
    </source>
</evidence>
<dbReference type="SMART" id="SM00965">
    <property type="entry name" value="STN"/>
    <property type="match status" value="1"/>
</dbReference>
<evidence type="ECO:0000256" key="4">
    <source>
        <dbReference type="ARBA" id="ARBA00022452"/>
    </source>
</evidence>
<feature type="signal peptide" evidence="16">
    <location>
        <begin position="1"/>
        <end position="33"/>
    </location>
</feature>
<dbReference type="Pfam" id="PF07715">
    <property type="entry name" value="Plug"/>
    <property type="match status" value="1"/>
</dbReference>
<evidence type="ECO:0000256" key="16">
    <source>
        <dbReference type="SAM" id="SignalP"/>
    </source>
</evidence>
<accession>A0ABN4TXF2</accession>
<keyword evidence="13 14" id="KW-0998">Cell outer membrane</keyword>
<dbReference type="SUPFAM" id="SSF56935">
    <property type="entry name" value="Porins"/>
    <property type="match status" value="1"/>
</dbReference>
<name>A0ABN4TXF2_9BURK</name>
<evidence type="ECO:0000256" key="13">
    <source>
        <dbReference type="ARBA" id="ARBA00023237"/>
    </source>
</evidence>
<keyword evidence="3 14" id="KW-0813">Transport</keyword>
<evidence type="ECO:0000256" key="15">
    <source>
        <dbReference type="RuleBase" id="RU003357"/>
    </source>
</evidence>
<feature type="chain" id="PRO_5047277331" evidence="16">
    <location>
        <begin position="34"/>
        <end position="806"/>
    </location>
</feature>
<dbReference type="PANTHER" id="PTHR32552:SF68">
    <property type="entry name" value="FERRICHROME OUTER MEMBRANE TRANSPORTER_PHAGE RECEPTOR"/>
    <property type="match status" value="1"/>
</dbReference>
<keyword evidence="5" id="KW-0410">Iron transport</keyword>
<protein>
    <submittedName>
        <fullName evidence="18">TonB-dependent receptor</fullName>
    </submittedName>
</protein>
<dbReference type="Pfam" id="PF07660">
    <property type="entry name" value="STN"/>
    <property type="match status" value="1"/>
</dbReference>
<keyword evidence="12 18" id="KW-0675">Receptor</keyword>
<keyword evidence="10 15" id="KW-0798">TonB box</keyword>
<dbReference type="Gene3D" id="3.55.50.30">
    <property type="match status" value="1"/>
</dbReference>
<gene>
    <name evidence="18" type="ORF">BKK80_25355</name>
</gene>
<evidence type="ECO:0000256" key="1">
    <source>
        <dbReference type="ARBA" id="ARBA00004571"/>
    </source>
</evidence>
<dbReference type="Pfam" id="PF00593">
    <property type="entry name" value="TonB_dep_Rec_b-barrel"/>
    <property type="match status" value="1"/>
</dbReference>
<evidence type="ECO:0000256" key="14">
    <source>
        <dbReference type="PROSITE-ProRule" id="PRU01360"/>
    </source>
</evidence>
<reference evidence="18 19" key="1">
    <citation type="submission" date="2016-10" db="EMBL/GenBank/DDBJ databases">
        <title>Complete genome sequences of three Cupriavidus strains isolated from various Malaysian environments.</title>
        <authorList>
            <person name="Abdullah A.A.-A."/>
            <person name="Shafie N.A.H."/>
            <person name="Lau N.S."/>
        </authorList>
    </citation>
    <scope>NUCLEOTIDE SEQUENCE [LARGE SCALE GENOMIC DNA]</scope>
    <source>
        <strain evidence="18 19">USMAA1020</strain>
    </source>
</reference>
<keyword evidence="6 14" id="KW-0812">Transmembrane</keyword>
<evidence type="ECO:0000256" key="10">
    <source>
        <dbReference type="ARBA" id="ARBA00023077"/>
    </source>
</evidence>
<dbReference type="InterPro" id="IPR037066">
    <property type="entry name" value="Plug_dom_sf"/>
</dbReference>
<dbReference type="InterPro" id="IPR010105">
    <property type="entry name" value="TonB_sidphr_rcpt"/>
</dbReference>
<dbReference type="Gene3D" id="2.40.170.20">
    <property type="entry name" value="TonB-dependent receptor, beta-barrel domain"/>
    <property type="match status" value="1"/>
</dbReference>
<dbReference type="InterPro" id="IPR011662">
    <property type="entry name" value="Secretin/TonB_short_N"/>
</dbReference>
<evidence type="ECO:0000313" key="19">
    <source>
        <dbReference type="Proteomes" id="UP000177515"/>
    </source>
</evidence>
<evidence type="ECO:0000256" key="12">
    <source>
        <dbReference type="ARBA" id="ARBA00023170"/>
    </source>
</evidence>
<evidence type="ECO:0000313" key="18">
    <source>
        <dbReference type="EMBL" id="AOZ09154.1"/>
    </source>
</evidence>
<dbReference type="EMBL" id="CP017755">
    <property type="protein sequence ID" value="AOZ09154.1"/>
    <property type="molecule type" value="Genomic_DNA"/>
</dbReference>
<evidence type="ECO:0000256" key="6">
    <source>
        <dbReference type="ARBA" id="ARBA00022692"/>
    </source>
</evidence>
<dbReference type="InterPro" id="IPR039426">
    <property type="entry name" value="TonB-dep_rcpt-like"/>
</dbReference>
<dbReference type="CDD" id="cd01347">
    <property type="entry name" value="ligand_gated_channel"/>
    <property type="match status" value="1"/>
</dbReference>
<feature type="domain" description="Secretin/TonB short N-terminal" evidence="17">
    <location>
        <begin position="60"/>
        <end position="111"/>
    </location>
</feature>
<dbReference type="Gene3D" id="2.170.130.10">
    <property type="entry name" value="TonB-dependent receptor, plug domain"/>
    <property type="match status" value="1"/>
</dbReference>
<evidence type="ECO:0000256" key="7">
    <source>
        <dbReference type="ARBA" id="ARBA00022729"/>
    </source>
</evidence>
<dbReference type="InterPro" id="IPR036942">
    <property type="entry name" value="Beta-barrel_TonB_sf"/>
</dbReference>
<keyword evidence="8" id="KW-0408">Iron</keyword>
<evidence type="ECO:0000256" key="9">
    <source>
        <dbReference type="ARBA" id="ARBA00023065"/>
    </source>
</evidence>
<organism evidence="18 19">
    <name type="scientific">Cupriavidus malaysiensis</name>
    <dbReference type="NCBI Taxonomy" id="367825"/>
    <lineage>
        <taxon>Bacteria</taxon>
        <taxon>Pseudomonadati</taxon>
        <taxon>Pseudomonadota</taxon>
        <taxon>Betaproteobacteria</taxon>
        <taxon>Burkholderiales</taxon>
        <taxon>Burkholderiaceae</taxon>
        <taxon>Cupriavidus</taxon>
    </lineage>
</organism>
<keyword evidence="19" id="KW-1185">Reference proteome</keyword>
<dbReference type="PANTHER" id="PTHR32552">
    <property type="entry name" value="FERRICHROME IRON RECEPTOR-RELATED"/>
    <property type="match status" value="1"/>
</dbReference>
<sequence>MPAASGPRRTALRPLARLSALAAAMLLAGAALAQGGQVALDLPAAPLEQALKTLARQSGTQIVFASAITDGKQAPRLHGNFTVGEALDRLLAGSGLAARRQADHVFTIGPAEAPRSEAELPVVTVSAAAQRETANGPVIGYIATRSATGSKTDASLDEVPQSISVVTRDRFEAQGAQSVNEALRYTASVSSYGAGTRSDWYTAVRGFVPSTYLDGLQLPNTINLASWRVDPWQLERVELLRGPASVLYGQGDPGGTINMVSKLPTLEPVRELEVQYGTHARKQIAGDFGGKLDEDGKFSYRLTALARDGNLPFGPFKDQRLMVAPSLTWRPDADTSLTLMASYLRDKTNSSDNFLPAQGTILPNPNGHISSRLFTGSPDFDSYEKTQYSFGYQFEHRFNDTWTVRQNLRYNHLRLDDRMSYGVGLDPSDPTQRTMLRYAGIAQPSYGRFDVDTQAQAKFDTGALRHTLLLGLDYQRQRTLDPENYALTSSLDLYHPVYAPTDLSIFTGAGAYPQDVRQTQSQVGLYLQDQIKLAERWVVTLGGRQDWTETRTTDQLAGSSSSQRDSAFTGRVGLVYLMPSGFAPYLSYSTSFNPTSGTDRNGQAFKPTQGRQVEAGVKYTRPDGKLSVTASLFQIHQRNVLTPDLADPTGAHSTQAGEVRSQGVELEAIAEVVPGLNLIASYTYQDVRNTKANDDTLNKWPIAIPIPREMAALWADYRLRGGPLAGLGFGAGVRYVSPTAGAPDNSLHVPGYALFDAAITYRIPHWRFALNGTNLGNREYISGCYDATRCIYGNGRTVIASARYSW</sequence>
<evidence type="ECO:0000256" key="8">
    <source>
        <dbReference type="ARBA" id="ARBA00023004"/>
    </source>
</evidence>
<comment type="similarity">
    <text evidence="2 14 15">Belongs to the TonB-dependent receptor family.</text>
</comment>
<dbReference type="InterPro" id="IPR000531">
    <property type="entry name" value="Beta-barrel_TonB"/>
</dbReference>